<protein>
    <submittedName>
        <fullName evidence="1">Uncharacterized protein</fullName>
    </submittedName>
</protein>
<proteinExistence type="predicted"/>
<organism evidence="1 2">
    <name type="scientific">Shimia isoporae</name>
    <dbReference type="NCBI Taxonomy" id="647720"/>
    <lineage>
        <taxon>Bacteria</taxon>
        <taxon>Pseudomonadati</taxon>
        <taxon>Pseudomonadota</taxon>
        <taxon>Alphaproteobacteria</taxon>
        <taxon>Rhodobacterales</taxon>
        <taxon>Roseobacteraceae</taxon>
    </lineage>
</organism>
<dbReference type="EMBL" id="SMGR01000001">
    <property type="protein sequence ID" value="TCL10317.1"/>
    <property type="molecule type" value="Genomic_DNA"/>
</dbReference>
<comment type="caution">
    <text evidence="1">The sequence shown here is derived from an EMBL/GenBank/DDBJ whole genome shotgun (WGS) entry which is preliminary data.</text>
</comment>
<evidence type="ECO:0000313" key="2">
    <source>
        <dbReference type="Proteomes" id="UP000295673"/>
    </source>
</evidence>
<sequence>MCLGLAEIGISDVAVSLRVPQRELNAEMGLSIRRCYRAYPLPFAAKDRFPTAI</sequence>
<keyword evidence="2" id="KW-1185">Reference proteome</keyword>
<reference evidence="1 2" key="1">
    <citation type="submission" date="2019-03" db="EMBL/GenBank/DDBJ databases">
        <title>Genomic Encyclopedia of Archaeal and Bacterial Type Strains, Phase II (KMG-II): from individual species to whole genera.</title>
        <authorList>
            <person name="Goeker M."/>
        </authorList>
    </citation>
    <scope>NUCLEOTIDE SEQUENCE [LARGE SCALE GENOMIC DNA]</scope>
    <source>
        <strain evidence="1 2">DSM 26433</strain>
    </source>
</reference>
<dbReference type="AlphaFoldDB" id="A0A4R1NPB6"/>
<name>A0A4R1NPB6_9RHOB</name>
<accession>A0A4R1NPB6</accession>
<gene>
    <name evidence="1" type="ORF">BXY66_2386</name>
</gene>
<evidence type="ECO:0000313" key="1">
    <source>
        <dbReference type="EMBL" id="TCL10317.1"/>
    </source>
</evidence>
<dbReference type="Proteomes" id="UP000295673">
    <property type="component" value="Unassembled WGS sequence"/>
</dbReference>